<evidence type="ECO:0000313" key="7">
    <source>
        <dbReference type="EMBL" id="ARS34994.1"/>
    </source>
</evidence>
<keyword evidence="8" id="KW-1185">Reference proteome</keyword>
<dbReference type="KEGG" id="pact:CA264_05800"/>
<dbReference type="PANTHER" id="PTHR38439:SF3">
    <property type="entry name" value="COPPER-RESISTANT CUPROPROTEIN COPI"/>
    <property type="match status" value="1"/>
</dbReference>
<keyword evidence="4" id="KW-0186">Copper</keyword>
<name>A0A1X9YQ76_9BACT</name>
<evidence type="ECO:0000256" key="5">
    <source>
        <dbReference type="SAM" id="SignalP"/>
    </source>
</evidence>
<dbReference type="InterPro" id="IPR050845">
    <property type="entry name" value="Cu-binding_ET"/>
</dbReference>
<keyword evidence="1" id="KW-0813">Transport</keyword>
<dbReference type="GO" id="GO:0009055">
    <property type="term" value="F:electron transfer activity"/>
    <property type="evidence" value="ECO:0007669"/>
    <property type="project" value="InterPro"/>
</dbReference>
<dbReference type="Gene3D" id="2.60.40.420">
    <property type="entry name" value="Cupredoxins - blue copper proteins"/>
    <property type="match status" value="1"/>
</dbReference>
<dbReference type="GO" id="GO:0005507">
    <property type="term" value="F:copper ion binding"/>
    <property type="evidence" value="ECO:0007669"/>
    <property type="project" value="InterPro"/>
</dbReference>
<feature type="chain" id="PRO_5010991752" description="Blue (type 1) copper domain-containing protein" evidence="5">
    <location>
        <begin position="27"/>
        <end position="182"/>
    </location>
</feature>
<dbReference type="CDD" id="cd04233">
    <property type="entry name" value="Auracyanin"/>
    <property type="match status" value="1"/>
</dbReference>
<keyword evidence="3" id="KW-0249">Electron transport</keyword>
<evidence type="ECO:0000256" key="4">
    <source>
        <dbReference type="ARBA" id="ARBA00023008"/>
    </source>
</evidence>
<dbReference type="InterPro" id="IPR000923">
    <property type="entry name" value="BlueCu_1"/>
</dbReference>
<dbReference type="SUPFAM" id="SSF49503">
    <property type="entry name" value="Cupredoxins"/>
    <property type="match status" value="1"/>
</dbReference>
<sequence length="182" mass="19625">MKKNWINILSLLLALSLFWGCSPPEAEGDLDVSDPLKDTATAASAPLVEDQDTTLQPVQELNLHALGNTLEEIRYSKDTLEVKAGALVKLNLVNEGIDMPMVHNVVFTEPGKYKEVALAAAEVGASGSYVPDSKLVIAATPMALPGQTVELEFTAPTKPGTYDFVCTYPGHWEKMNGVLLVK</sequence>
<protein>
    <recommendedName>
        <fullName evidence="6">Blue (type 1) copper domain-containing protein</fullName>
    </recommendedName>
</protein>
<dbReference type="PANTHER" id="PTHR38439">
    <property type="entry name" value="AURACYANIN-B"/>
    <property type="match status" value="1"/>
</dbReference>
<evidence type="ECO:0000256" key="3">
    <source>
        <dbReference type="ARBA" id="ARBA00022982"/>
    </source>
</evidence>
<dbReference type="PROSITE" id="PS00196">
    <property type="entry name" value="COPPER_BLUE"/>
    <property type="match status" value="1"/>
</dbReference>
<evidence type="ECO:0000256" key="1">
    <source>
        <dbReference type="ARBA" id="ARBA00022448"/>
    </source>
</evidence>
<feature type="signal peptide" evidence="5">
    <location>
        <begin position="1"/>
        <end position="26"/>
    </location>
</feature>
<dbReference type="InterPro" id="IPR028871">
    <property type="entry name" value="BlueCu_1_BS"/>
</dbReference>
<dbReference type="STRING" id="709015.GCA_000472485_01160"/>
<dbReference type="EMBL" id="CP021235">
    <property type="protein sequence ID" value="ARS34994.1"/>
    <property type="molecule type" value="Genomic_DNA"/>
</dbReference>
<evidence type="ECO:0000259" key="6">
    <source>
        <dbReference type="Pfam" id="PF00127"/>
    </source>
</evidence>
<accession>A0A1X9YQ76</accession>
<dbReference type="Proteomes" id="UP000266292">
    <property type="component" value="Chromosome"/>
</dbReference>
<keyword evidence="2" id="KW-0479">Metal-binding</keyword>
<dbReference type="InterPro" id="IPR008972">
    <property type="entry name" value="Cupredoxin"/>
</dbReference>
<evidence type="ECO:0000313" key="8">
    <source>
        <dbReference type="Proteomes" id="UP000266292"/>
    </source>
</evidence>
<dbReference type="AlphaFoldDB" id="A0A1X9YQ76"/>
<dbReference type="Pfam" id="PF00127">
    <property type="entry name" value="Copper-bind"/>
    <property type="match status" value="1"/>
</dbReference>
<proteinExistence type="predicted"/>
<feature type="domain" description="Blue (type 1) copper" evidence="6">
    <location>
        <begin position="71"/>
        <end position="181"/>
    </location>
</feature>
<evidence type="ECO:0000256" key="2">
    <source>
        <dbReference type="ARBA" id="ARBA00022723"/>
    </source>
</evidence>
<reference evidence="8" key="1">
    <citation type="submission" date="2017-05" db="EMBL/GenBank/DDBJ databases">
        <authorList>
            <person name="Ray J."/>
            <person name="Price M."/>
            <person name="Deutschbauer A."/>
        </authorList>
    </citation>
    <scope>NUCLEOTIDE SEQUENCE [LARGE SCALE GENOMIC DNA]</scope>
    <source>
        <strain evidence="8">DSM 19842</strain>
    </source>
</reference>
<keyword evidence="5" id="KW-0732">Signal</keyword>
<organism evidence="7 8">
    <name type="scientific">Pontibacter actiniarum</name>
    <dbReference type="NCBI Taxonomy" id="323450"/>
    <lineage>
        <taxon>Bacteria</taxon>
        <taxon>Pseudomonadati</taxon>
        <taxon>Bacteroidota</taxon>
        <taxon>Cytophagia</taxon>
        <taxon>Cytophagales</taxon>
        <taxon>Hymenobacteraceae</taxon>
        <taxon>Pontibacter</taxon>
    </lineage>
</organism>
<dbReference type="RefSeq" id="WP_025605405.1">
    <property type="nucleotide sequence ID" value="NZ_CP021235.1"/>
</dbReference>
<dbReference type="OrthoDB" id="9814063at2"/>
<gene>
    <name evidence="7" type="ORF">CA264_05800</name>
</gene>